<reference evidence="6" key="1">
    <citation type="submission" date="2020-10" db="EMBL/GenBank/DDBJ databases">
        <title>Unveiling of a novel bifunctional photoreceptor, Dualchrome1, isolated from a cosmopolitan green alga.</title>
        <authorList>
            <person name="Suzuki S."/>
            <person name="Kawachi M."/>
        </authorList>
    </citation>
    <scope>NUCLEOTIDE SEQUENCE</scope>
    <source>
        <strain evidence="6">NIES 2893</strain>
    </source>
</reference>
<evidence type="ECO:0000313" key="7">
    <source>
        <dbReference type="Proteomes" id="UP000660262"/>
    </source>
</evidence>
<evidence type="ECO:0000259" key="5">
    <source>
        <dbReference type="PROSITE" id="PS50071"/>
    </source>
</evidence>
<dbReference type="SUPFAM" id="SSF46689">
    <property type="entry name" value="Homeodomain-like"/>
    <property type="match status" value="1"/>
</dbReference>
<dbReference type="AlphaFoldDB" id="A0A830I4F1"/>
<dbReference type="Gene3D" id="1.10.10.60">
    <property type="entry name" value="Homeodomain-like"/>
    <property type="match status" value="1"/>
</dbReference>
<name>A0A830I4F1_9CHLO</name>
<dbReference type="Proteomes" id="UP000660262">
    <property type="component" value="Unassembled WGS sequence"/>
</dbReference>
<protein>
    <recommendedName>
        <fullName evidence="5">Homeobox domain-containing protein</fullName>
    </recommendedName>
</protein>
<comment type="caution">
    <text evidence="6">The sequence shown here is derived from an EMBL/GenBank/DDBJ whole genome shotgun (WGS) entry which is preliminary data.</text>
</comment>
<keyword evidence="4" id="KW-0812">Transmembrane</keyword>
<comment type="subcellular location">
    <subcellularLocation>
        <location evidence="1 2">Nucleus</location>
    </subcellularLocation>
</comment>
<dbReference type="InterPro" id="IPR001356">
    <property type="entry name" value="HD"/>
</dbReference>
<evidence type="ECO:0000256" key="4">
    <source>
        <dbReference type="SAM" id="Phobius"/>
    </source>
</evidence>
<feature type="compositionally biased region" description="Gly residues" evidence="3">
    <location>
        <begin position="1"/>
        <end position="12"/>
    </location>
</feature>
<keyword evidence="1 2" id="KW-0539">Nucleus</keyword>
<evidence type="ECO:0000313" key="6">
    <source>
        <dbReference type="EMBL" id="GHP11997.1"/>
    </source>
</evidence>
<evidence type="ECO:0000256" key="3">
    <source>
        <dbReference type="SAM" id="MobiDB-lite"/>
    </source>
</evidence>
<dbReference type="OrthoDB" id="6159439at2759"/>
<feature type="domain" description="Homeobox" evidence="5">
    <location>
        <begin position="46"/>
        <end position="106"/>
    </location>
</feature>
<dbReference type="InterPro" id="IPR009057">
    <property type="entry name" value="Homeodomain-like_sf"/>
</dbReference>
<keyword evidence="7" id="KW-1185">Reference proteome</keyword>
<evidence type="ECO:0000256" key="2">
    <source>
        <dbReference type="RuleBase" id="RU000682"/>
    </source>
</evidence>
<dbReference type="PROSITE" id="PS50071">
    <property type="entry name" value="HOMEOBOX_2"/>
    <property type="match status" value="1"/>
</dbReference>
<organism evidence="6 7">
    <name type="scientific">Pycnococcus provasolii</name>
    <dbReference type="NCBI Taxonomy" id="41880"/>
    <lineage>
        <taxon>Eukaryota</taxon>
        <taxon>Viridiplantae</taxon>
        <taxon>Chlorophyta</taxon>
        <taxon>Pseudoscourfieldiophyceae</taxon>
        <taxon>Pseudoscourfieldiales</taxon>
        <taxon>Pycnococcaceae</taxon>
        <taxon>Pycnococcus</taxon>
    </lineage>
</organism>
<keyword evidence="4" id="KW-1133">Transmembrane helix</keyword>
<dbReference type="CDD" id="cd00086">
    <property type="entry name" value="homeodomain"/>
    <property type="match status" value="1"/>
</dbReference>
<dbReference type="GO" id="GO:0005634">
    <property type="term" value="C:nucleus"/>
    <property type="evidence" value="ECO:0007669"/>
    <property type="project" value="UniProtKB-SubCell"/>
</dbReference>
<keyword evidence="1 2" id="KW-0371">Homeobox</keyword>
<accession>A0A830I4F1</accession>
<keyword evidence="4" id="KW-0472">Membrane</keyword>
<feature type="region of interest" description="Disordered" evidence="3">
    <location>
        <begin position="1"/>
        <end position="31"/>
    </location>
</feature>
<keyword evidence="1 2" id="KW-0238">DNA-binding</keyword>
<dbReference type="SMART" id="SM00389">
    <property type="entry name" value="HOX"/>
    <property type="match status" value="1"/>
</dbReference>
<feature type="transmembrane region" description="Helical" evidence="4">
    <location>
        <begin position="113"/>
        <end position="134"/>
    </location>
</feature>
<dbReference type="GO" id="GO:0003677">
    <property type="term" value="F:DNA binding"/>
    <property type="evidence" value="ECO:0007669"/>
    <property type="project" value="UniProtKB-UniRule"/>
</dbReference>
<proteinExistence type="predicted"/>
<evidence type="ECO:0000256" key="1">
    <source>
        <dbReference type="PROSITE-ProRule" id="PRU00108"/>
    </source>
</evidence>
<dbReference type="EMBL" id="BNJQ01000037">
    <property type="protein sequence ID" value="GHP11997.1"/>
    <property type="molecule type" value="Genomic_DNA"/>
</dbReference>
<sequence>MATRRGSGGSDGDGAEDFSKSNSNSNTESTLQSRIDALESTLTVLKTSALRENTLRQEHFTALEALFEMTPRPDDDRIQHLASSLNVAPQAVMAWFRNRRVETKRSIIRQRKINACGTIAFLLAVVLAVLYARYDPAEIARARRLDARKARSSRV</sequence>
<feature type="DNA-binding region" description="Homeobox" evidence="1">
    <location>
        <begin position="48"/>
        <end position="107"/>
    </location>
</feature>
<dbReference type="Pfam" id="PF00046">
    <property type="entry name" value="Homeodomain"/>
    <property type="match status" value="1"/>
</dbReference>
<gene>
    <name evidence="6" type="ORF">PPROV_001072400</name>
</gene>